<dbReference type="InterPro" id="IPR020568">
    <property type="entry name" value="Ribosomal_Su5_D2-typ_SF"/>
</dbReference>
<dbReference type="NCBIfam" id="TIGR01966">
    <property type="entry name" value="RNasePH"/>
    <property type="match status" value="1"/>
</dbReference>
<evidence type="ECO:0000256" key="6">
    <source>
        <dbReference type="ARBA" id="ARBA00022695"/>
    </source>
</evidence>
<dbReference type="CDD" id="cd11362">
    <property type="entry name" value="RNase_PH_bact"/>
    <property type="match status" value="1"/>
</dbReference>
<evidence type="ECO:0000256" key="1">
    <source>
        <dbReference type="ARBA" id="ARBA00006678"/>
    </source>
</evidence>
<dbReference type="InterPro" id="IPR027408">
    <property type="entry name" value="PNPase/RNase_PH_dom_sf"/>
</dbReference>
<organism evidence="11 12">
    <name type="scientific">Irregularibacter muris</name>
    <dbReference type="NCBI Taxonomy" id="1796619"/>
    <lineage>
        <taxon>Bacteria</taxon>
        <taxon>Bacillati</taxon>
        <taxon>Bacillota</taxon>
        <taxon>Clostridia</taxon>
        <taxon>Eubacteriales</taxon>
        <taxon>Eubacteriaceae</taxon>
        <taxon>Irregularibacter</taxon>
    </lineage>
</organism>
<dbReference type="InterPro" id="IPR018336">
    <property type="entry name" value="RNase_PH_CS"/>
</dbReference>
<dbReference type="Proteomes" id="UP001205748">
    <property type="component" value="Unassembled WGS sequence"/>
</dbReference>
<dbReference type="InterPro" id="IPR002381">
    <property type="entry name" value="RNase_PH_bac-type"/>
</dbReference>
<dbReference type="InterPro" id="IPR015847">
    <property type="entry name" value="ExoRNase_PH_dom2"/>
</dbReference>
<comment type="function">
    <text evidence="8">Phosphorolytic 3'-5' exoribonuclease that plays an important role in tRNA 3'-end maturation. Removes nucleotide residues following the 3'-CCA terminus of tRNAs; can also add nucleotides to the ends of RNA molecules by using nucleoside diphosphates as substrates, but this may not be physiologically important. Probably plays a role in initiation of 16S rRNA degradation (leading to ribosome degradation) during starvation.</text>
</comment>
<feature type="domain" description="Exoribonuclease phosphorolytic" evidence="10">
    <location>
        <begin position="159"/>
        <end position="225"/>
    </location>
</feature>
<evidence type="ECO:0000313" key="12">
    <source>
        <dbReference type="Proteomes" id="UP001205748"/>
    </source>
</evidence>
<comment type="catalytic activity">
    <reaction evidence="8">
        <text>tRNA(n+1) + phosphate = tRNA(n) + a ribonucleoside 5'-diphosphate</text>
        <dbReference type="Rhea" id="RHEA:10628"/>
        <dbReference type="Rhea" id="RHEA-COMP:17343"/>
        <dbReference type="Rhea" id="RHEA-COMP:17344"/>
        <dbReference type="ChEBI" id="CHEBI:43474"/>
        <dbReference type="ChEBI" id="CHEBI:57930"/>
        <dbReference type="ChEBI" id="CHEBI:173114"/>
        <dbReference type="EC" id="2.7.7.56"/>
    </reaction>
</comment>
<evidence type="ECO:0000256" key="8">
    <source>
        <dbReference type="HAMAP-Rule" id="MF_00564"/>
    </source>
</evidence>
<keyword evidence="6 8" id="KW-0548">Nucleotidyltransferase</keyword>
<sequence>MVRSDGRKNDELREIRITRNYLKHPTGSVLIEAGDTKVICAAMVEEKVPPFLKGAGQGWITAEYSMLPSSTHHRKIRESSRGKVEGRTQEIQRLIGRALRSAVNLKELGERTIWIDCDVIQADGGTRTASITGGFVAMVDALNKLIQEKKLEKLPINNFVAAVSVGVVEEEARLDLCYLEDSSAKIDMNIIMTDKNEFIEIQGTGEEAPFSKDELSKLLELGEKGVMELIQKQKSALGEIFHEEKHME</sequence>
<dbReference type="GO" id="GO:0031125">
    <property type="term" value="P:rRNA 3'-end processing"/>
    <property type="evidence" value="ECO:0007669"/>
    <property type="project" value="UniProtKB-ARBA"/>
</dbReference>
<dbReference type="FunFam" id="3.30.230.70:FF:000003">
    <property type="entry name" value="Ribonuclease PH"/>
    <property type="match status" value="1"/>
</dbReference>
<dbReference type="SUPFAM" id="SSF55666">
    <property type="entry name" value="Ribonuclease PH domain 2-like"/>
    <property type="match status" value="1"/>
</dbReference>
<gene>
    <name evidence="8 11" type="primary">rph</name>
    <name evidence="11" type="ORF">NSA47_07195</name>
</gene>
<dbReference type="Gene3D" id="3.30.230.70">
    <property type="entry name" value="GHMP Kinase, N-terminal domain"/>
    <property type="match status" value="1"/>
</dbReference>
<dbReference type="HAMAP" id="MF_00564">
    <property type="entry name" value="RNase_PH"/>
    <property type="match status" value="1"/>
</dbReference>
<dbReference type="GO" id="GO:0016075">
    <property type="term" value="P:rRNA catabolic process"/>
    <property type="evidence" value="ECO:0007669"/>
    <property type="project" value="UniProtKB-UniRule"/>
</dbReference>
<keyword evidence="3 8" id="KW-0820">tRNA-binding</keyword>
<dbReference type="PANTHER" id="PTHR11953:SF0">
    <property type="entry name" value="EXOSOME COMPLEX COMPONENT RRP41"/>
    <property type="match status" value="1"/>
</dbReference>
<dbReference type="EMBL" id="JANKAS010000005">
    <property type="protein sequence ID" value="MCR1898767.1"/>
    <property type="molecule type" value="Genomic_DNA"/>
</dbReference>
<dbReference type="SUPFAM" id="SSF54211">
    <property type="entry name" value="Ribosomal protein S5 domain 2-like"/>
    <property type="match status" value="1"/>
</dbReference>
<accession>A0AAE3HE30</accession>
<evidence type="ECO:0000259" key="10">
    <source>
        <dbReference type="Pfam" id="PF03725"/>
    </source>
</evidence>
<feature type="binding site" evidence="8">
    <location>
        <position position="87"/>
    </location>
    <ligand>
        <name>phosphate</name>
        <dbReference type="ChEBI" id="CHEBI:43474"/>
        <note>substrate</note>
    </ligand>
</feature>
<keyword evidence="2 8" id="KW-0698">rRNA processing</keyword>
<dbReference type="PANTHER" id="PTHR11953">
    <property type="entry name" value="EXOSOME COMPLEX COMPONENT"/>
    <property type="match status" value="1"/>
</dbReference>
<evidence type="ECO:0000256" key="7">
    <source>
        <dbReference type="ARBA" id="ARBA00022884"/>
    </source>
</evidence>
<dbReference type="InterPro" id="IPR036345">
    <property type="entry name" value="ExoRNase_PH_dom2_sf"/>
</dbReference>
<evidence type="ECO:0000256" key="2">
    <source>
        <dbReference type="ARBA" id="ARBA00022552"/>
    </source>
</evidence>
<comment type="caution">
    <text evidence="11">The sequence shown here is derived from an EMBL/GenBank/DDBJ whole genome shotgun (WGS) entry which is preliminary data.</text>
</comment>
<evidence type="ECO:0000259" key="9">
    <source>
        <dbReference type="Pfam" id="PF01138"/>
    </source>
</evidence>
<feature type="binding site" evidence="8">
    <location>
        <begin position="125"/>
        <end position="127"/>
    </location>
    <ligand>
        <name>phosphate</name>
        <dbReference type="ChEBI" id="CHEBI:43474"/>
        <note>substrate</note>
    </ligand>
</feature>
<evidence type="ECO:0000256" key="4">
    <source>
        <dbReference type="ARBA" id="ARBA00022679"/>
    </source>
</evidence>
<evidence type="ECO:0000256" key="3">
    <source>
        <dbReference type="ARBA" id="ARBA00022555"/>
    </source>
</evidence>
<comment type="subunit">
    <text evidence="8">Homohexameric ring arranged as a trimer of dimers.</text>
</comment>
<dbReference type="EC" id="2.7.7.56" evidence="8"/>
<keyword evidence="5 8" id="KW-0819">tRNA processing</keyword>
<feature type="domain" description="Exoribonuclease phosphorolytic" evidence="9">
    <location>
        <begin position="11"/>
        <end position="141"/>
    </location>
</feature>
<dbReference type="InterPro" id="IPR050080">
    <property type="entry name" value="RNase_PH"/>
</dbReference>
<reference evidence="11" key="1">
    <citation type="submission" date="2022-07" db="EMBL/GenBank/DDBJ databases">
        <title>Enhanced cultured diversity of the mouse gut microbiota enables custom-made synthetic communities.</title>
        <authorList>
            <person name="Afrizal A."/>
        </authorList>
    </citation>
    <scope>NUCLEOTIDE SEQUENCE</scope>
    <source>
        <strain evidence="11">DSM 28593</strain>
    </source>
</reference>
<evidence type="ECO:0000256" key="5">
    <source>
        <dbReference type="ARBA" id="ARBA00022694"/>
    </source>
</evidence>
<dbReference type="GO" id="GO:0008033">
    <property type="term" value="P:tRNA processing"/>
    <property type="evidence" value="ECO:0007669"/>
    <property type="project" value="UniProtKB-UniRule"/>
</dbReference>
<dbReference type="InterPro" id="IPR001247">
    <property type="entry name" value="ExoRNase_PH_dom1"/>
</dbReference>
<dbReference type="PROSITE" id="PS01277">
    <property type="entry name" value="RIBONUCLEASE_PH"/>
    <property type="match status" value="1"/>
</dbReference>
<proteinExistence type="inferred from homology"/>
<keyword evidence="4 8" id="KW-0808">Transferase</keyword>
<dbReference type="Pfam" id="PF03725">
    <property type="entry name" value="RNase_PH_C"/>
    <property type="match status" value="1"/>
</dbReference>
<dbReference type="GO" id="GO:0009022">
    <property type="term" value="F:tRNA nucleotidyltransferase activity"/>
    <property type="evidence" value="ECO:0007669"/>
    <property type="project" value="UniProtKB-UniRule"/>
</dbReference>
<dbReference type="Pfam" id="PF01138">
    <property type="entry name" value="RNase_PH"/>
    <property type="match status" value="1"/>
</dbReference>
<comment type="similarity">
    <text evidence="1 8">Belongs to the RNase PH family.</text>
</comment>
<dbReference type="GO" id="GO:0000049">
    <property type="term" value="F:tRNA binding"/>
    <property type="evidence" value="ECO:0007669"/>
    <property type="project" value="UniProtKB-UniRule"/>
</dbReference>
<keyword evidence="12" id="KW-1185">Reference proteome</keyword>
<keyword evidence="7" id="KW-0694">RNA-binding</keyword>
<dbReference type="AlphaFoldDB" id="A0AAE3HE30"/>
<dbReference type="GO" id="GO:0000175">
    <property type="term" value="F:3'-5'-RNA exonuclease activity"/>
    <property type="evidence" value="ECO:0007669"/>
    <property type="project" value="UniProtKB-UniRule"/>
</dbReference>
<protein>
    <recommendedName>
        <fullName evidence="8">Ribonuclease PH</fullName>
        <shortName evidence="8">RNase PH</shortName>
        <ecNumber evidence="8">2.7.7.56</ecNumber>
    </recommendedName>
    <alternativeName>
        <fullName evidence="8">tRNA nucleotidyltransferase</fullName>
    </alternativeName>
</protein>
<name>A0AAE3HE30_9FIRM</name>
<evidence type="ECO:0000313" key="11">
    <source>
        <dbReference type="EMBL" id="MCR1898767.1"/>
    </source>
</evidence>
<dbReference type="RefSeq" id="WP_257530446.1">
    <property type="nucleotide sequence ID" value="NZ_JANKAS010000005.1"/>
</dbReference>